<reference evidence="1 2" key="1">
    <citation type="submission" date="2024-03" db="EMBL/GenBank/DDBJ databases">
        <title>Adaptation during the transition from Ophiocordyceps entomopathogen to insect associate is accompanied by gene loss and intensified selection.</title>
        <authorList>
            <person name="Ward C.M."/>
            <person name="Onetto C.A."/>
            <person name="Borneman A.R."/>
        </authorList>
    </citation>
    <scope>NUCLEOTIDE SEQUENCE [LARGE SCALE GENOMIC DNA]</scope>
    <source>
        <strain evidence="1">AWRI1</strain>
        <tissue evidence="1">Single Adult Female</tissue>
    </source>
</reference>
<evidence type="ECO:0000313" key="2">
    <source>
        <dbReference type="Proteomes" id="UP001367676"/>
    </source>
</evidence>
<sequence>MGDQKFTCGRYKNRTFEDIANEDADFCDAVLKSPVSNKYYPEEFKSYLLSLGKTTVTSISAVNVTGFVSQWDEKIRAEFQQIIGSSDGSTIREVHPKSTGYSYGNLGVFIRFFIKKCIFNVQNANAVNLNIELFASIFPFKVSKTVPSVKLPVRKLFDKQFNGTIAKFMVHHFEDKCERADSYIDLFLANVNHFRMTFFNEGSMQRLKKAMASQLDLDSSPFGMTGGIPYISDYLKKFPRLNQKGVARYKLLRRMYNKLCTTFGQEDLGEQSPRQIRMLPEINCYELFSLLEPDFFVDQRAKYVERFLKYLFFFIYAVENSENHPLFFIDDPLYECLKGYAEYRDSRQVPENLKLCIWKMALVYRRYQEVENDKSSVQFEVDDENLQNIRNYMENFPAIETAIVDFRLPTDLLVLGISVVTTDTTFRMYYRKTDRSNLSDFHEDIIRALMCPMDIKKAIIYNAFTGVEASLIVPPLKTEIWEFVRRYNEYNPNGPDAFEDLFALSVEGILEG</sequence>
<protein>
    <submittedName>
        <fullName evidence="1">Uncharacterized protein</fullName>
    </submittedName>
</protein>
<dbReference type="AlphaFoldDB" id="A0AAN9Y7X6"/>
<name>A0AAN9Y7X6_9HEMI</name>
<comment type="caution">
    <text evidence="1">The sequence shown here is derived from an EMBL/GenBank/DDBJ whole genome shotgun (WGS) entry which is preliminary data.</text>
</comment>
<dbReference type="Proteomes" id="UP001367676">
    <property type="component" value="Unassembled WGS sequence"/>
</dbReference>
<dbReference type="EMBL" id="JBBCAQ010000010">
    <property type="protein sequence ID" value="KAK7601774.1"/>
    <property type="molecule type" value="Genomic_DNA"/>
</dbReference>
<organism evidence="1 2">
    <name type="scientific">Parthenolecanium corni</name>
    <dbReference type="NCBI Taxonomy" id="536013"/>
    <lineage>
        <taxon>Eukaryota</taxon>
        <taxon>Metazoa</taxon>
        <taxon>Ecdysozoa</taxon>
        <taxon>Arthropoda</taxon>
        <taxon>Hexapoda</taxon>
        <taxon>Insecta</taxon>
        <taxon>Pterygota</taxon>
        <taxon>Neoptera</taxon>
        <taxon>Paraneoptera</taxon>
        <taxon>Hemiptera</taxon>
        <taxon>Sternorrhyncha</taxon>
        <taxon>Coccoidea</taxon>
        <taxon>Coccidae</taxon>
        <taxon>Parthenolecanium</taxon>
    </lineage>
</organism>
<evidence type="ECO:0000313" key="1">
    <source>
        <dbReference type="EMBL" id="KAK7601774.1"/>
    </source>
</evidence>
<gene>
    <name evidence="1" type="ORF">V9T40_009215</name>
</gene>
<accession>A0AAN9Y7X6</accession>
<proteinExistence type="predicted"/>
<keyword evidence="2" id="KW-1185">Reference proteome</keyword>